<evidence type="ECO:0000259" key="11">
    <source>
        <dbReference type="Pfam" id="PF08436"/>
    </source>
</evidence>
<accession>A0ABP7MV79</accession>
<dbReference type="RefSeq" id="WP_344760227.1">
    <property type="nucleotide sequence ID" value="NZ_BAAAZU010000024.1"/>
</dbReference>
<evidence type="ECO:0000256" key="5">
    <source>
        <dbReference type="ARBA" id="ARBA00023002"/>
    </source>
</evidence>
<evidence type="ECO:0000313" key="13">
    <source>
        <dbReference type="EMBL" id="GAA3929506.1"/>
    </source>
</evidence>
<dbReference type="Pfam" id="PF02670">
    <property type="entry name" value="DXP_reductoisom"/>
    <property type="match status" value="1"/>
</dbReference>
<gene>
    <name evidence="9" type="primary">dxr</name>
    <name evidence="13" type="ORF">GCM10022229_24010</name>
</gene>
<organism evidence="13 14">
    <name type="scientific">Luteimonas lutimaris</name>
    <dbReference type="NCBI Taxonomy" id="698645"/>
    <lineage>
        <taxon>Bacteria</taxon>
        <taxon>Pseudomonadati</taxon>
        <taxon>Pseudomonadota</taxon>
        <taxon>Gammaproteobacteria</taxon>
        <taxon>Lysobacterales</taxon>
        <taxon>Lysobacteraceae</taxon>
        <taxon>Luteimonas</taxon>
    </lineage>
</organism>
<dbReference type="NCBIfam" id="NF009114">
    <property type="entry name" value="PRK12464.1"/>
    <property type="match status" value="1"/>
</dbReference>
<dbReference type="InterPro" id="IPR036291">
    <property type="entry name" value="NAD(P)-bd_dom_sf"/>
</dbReference>
<proteinExistence type="inferred from homology"/>
<feature type="binding site" evidence="9">
    <location>
        <position position="214"/>
    </location>
    <ligand>
        <name>NADPH</name>
        <dbReference type="ChEBI" id="CHEBI:57783"/>
    </ligand>
</feature>
<dbReference type="SUPFAM" id="SSF55347">
    <property type="entry name" value="Glyceraldehyde-3-phosphate dehydrogenase-like, C-terminal domain"/>
    <property type="match status" value="1"/>
</dbReference>
<dbReference type="PANTHER" id="PTHR30525:SF0">
    <property type="entry name" value="1-DEOXY-D-XYLULOSE 5-PHOSPHATE REDUCTOISOMERASE, CHLOROPLASTIC"/>
    <property type="match status" value="1"/>
</dbReference>
<feature type="binding site" evidence="9">
    <location>
        <position position="185"/>
    </location>
    <ligand>
        <name>1-deoxy-D-xylulose 5-phosphate</name>
        <dbReference type="ChEBI" id="CHEBI:57792"/>
    </ligand>
</feature>
<feature type="binding site" evidence="9">
    <location>
        <position position="43"/>
    </location>
    <ligand>
        <name>NADPH</name>
        <dbReference type="ChEBI" id="CHEBI:57783"/>
    </ligand>
</feature>
<evidence type="ECO:0000259" key="12">
    <source>
        <dbReference type="Pfam" id="PF13288"/>
    </source>
</evidence>
<comment type="similarity">
    <text evidence="2 9">Belongs to the DXR family.</text>
</comment>
<dbReference type="Pfam" id="PF13288">
    <property type="entry name" value="DXPR_C"/>
    <property type="match status" value="1"/>
</dbReference>
<keyword evidence="7 9" id="KW-0414">Isoprene biosynthesis</keyword>
<evidence type="ECO:0000256" key="8">
    <source>
        <dbReference type="ARBA" id="ARBA00048543"/>
    </source>
</evidence>
<comment type="pathway">
    <text evidence="1 9">Isoprenoid biosynthesis; isopentenyl diphosphate biosynthesis via DXP pathway; isopentenyl diphosphate from 1-deoxy-D-xylulose 5-phosphate: step 1/6.</text>
</comment>
<dbReference type="NCBIfam" id="TIGR00243">
    <property type="entry name" value="Dxr"/>
    <property type="match status" value="1"/>
</dbReference>
<keyword evidence="4 9" id="KW-0521">NADP</keyword>
<dbReference type="EMBL" id="BAAAZU010000024">
    <property type="protein sequence ID" value="GAA3929506.1"/>
    <property type="molecule type" value="Genomic_DNA"/>
</dbReference>
<feature type="domain" description="1-deoxy-D-xylulose 5-phosphate reductoisomerase C-terminal" evidence="11">
    <location>
        <begin position="151"/>
        <end position="238"/>
    </location>
</feature>
<comment type="caution">
    <text evidence="13">The sequence shown here is derived from an EMBL/GenBank/DDBJ whole genome shotgun (WGS) entry which is preliminary data.</text>
</comment>
<evidence type="ECO:0000313" key="14">
    <source>
        <dbReference type="Proteomes" id="UP001501727"/>
    </source>
</evidence>
<sequence length="398" mass="40940">MPASDLQSVAVLGATGSIGTSALDVIARHPGRLRASVLAAGRNVDALLALCRTHRPDHAAIADPDGHAALRDGLAAAGLPTRAHAGMDAITDLAAGNACQTVVAAIVGAAGLDSTLAAARAGKRLLLANKESLVLAGELLVAAARDGGACIVPVDSEHNAIFQCLDGRGSANHAEDVRRIVLTASGGPFRGRSREQLADVTPAQAIAHPKWSMGPKISVDSATLMNKGLEVIEAHHLFDMPGARIDVLVHPQSLVHSLVEFIDGSTLAQLGLPDMRTALAVGFGWPRRMESGVGGLDLLTHGRLEFEAPDTAAFPCLRLAFEALEAGGTAPATLNAANEVAVSSFLQGRIGFLSIPALVEDTLAALPAAPASSLDALREADARARDRATQLATRLTAP</sequence>
<keyword evidence="14" id="KW-1185">Reference proteome</keyword>
<keyword evidence="9" id="KW-0460">Magnesium</keyword>
<dbReference type="PIRSF" id="PIRSF006205">
    <property type="entry name" value="Dxp_reductismrs"/>
    <property type="match status" value="1"/>
</dbReference>
<feature type="binding site" evidence="9">
    <location>
        <position position="157"/>
    </location>
    <ligand>
        <name>1-deoxy-D-xylulose 5-phosphate</name>
        <dbReference type="ChEBI" id="CHEBI:57792"/>
    </ligand>
</feature>
<evidence type="ECO:0000256" key="7">
    <source>
        <dbReference type="ARBA" id="ARBA00023229"/>
    </source>
</evidence>
<dbReference type="InterPro" id="IPR013644">
    <property type="entry name" value="DXP_reductoisomerase_C"/>
</dbReference>
<dbReference type="SUPFAM" id="SSF69055">
    <property type="entry name" value="1-deoxy-D-xylulose-5-phosphate reductoisomerase, C-terminal domain"/>
    <property type="match status" value="1"/>
</dbReference>
<feature type="binding site" evidence="9">
    <location>
        <position position="230"/>
    </location>
    <ligand>
        <name>Mn(2+)</name>
        <dbReference type="ChEBI" id="CHEBI:29035"/>
    </ligand>
</feature>
<feature type="binding site" evidence="9">
    <location>
        <position position="221"/>
    </location>
    <ligand>
        <name>1-deoxy-D-xylulose 5-phosphate</name>
        <dbReference type="ChEBI" id="CHEBI:57792"/>
    </ligand>
</feature>
<comment type="catalytic activity">
    <reaction evidence="8">
        <text>2-C-methyl-D-erythritol 4-phosphate + NADP(+) = 1-deoxy-D-xylulose 5-phosphate + NADPH + H(+)</text>
        <dbReference type="Rhea" id="RHEA:13717"/>
        <dbReference type="ChEBI" id="CHEBI:15378"/>
        <dbReference type="ChEBI" id="CHEBI:57783"/>
        <dbReference type="ChEBI" id="CHEBI:57792"/>
        <dbReference type="ChEBI" id="CHEBI:58262"/>
        <dbReference type="ChEBI" id="CHEBI:58349"/>
        <dbReference type="EC" id="1.1.1.267"/>
    </reaction>
    <physiologicalReaction direction="right-to-left" evidence="8">
        <dbReference type="Rhea" id="RHEA:13719"/>
    </physiologicalReaction>
</comment>
<dbReference type="Pfam" id="PF08436">
    <property type="entry name" value="DXP_redisom_C"/>
    <property type="match status" value="1"/>
</dbReference>
<evidence type="ECO:0000256" key="1">
    <source>
        <dbReference type="ARBA" id="ARBA00005094"/>
    </source>
</evidence>
<dbReference type="HAMAP" id="MF_00183">
    <property type="entry name" value="DXP_reductoisom"/>
    <property type="match status" value="1"/>
</dbReference>
<feature type="domain" description="1-deoxy-D-xylulose 5-phosphate reductoisomerase N-terminal" evidence="10">
    <location>
        <begin position="9"/>
        <end position="137"/>
    </location>
</feature>
<dbReference type="PANTHER" id="PTHR30525">
    <property type="entry name" value="1-DEOXY-D-XYLULOSE 5-PHOSPHATE REDUCTOISOMERASE"/>
    <property type="match status" value="1"/>
</dbReference>
<protein>
    <recommendedName>
        <fullName evidence="9">1-deoxy-D-xylulose 5-phosphate reductoisomerase</fullName>
        <shortName evidence="9">DXP reductoisomerase</shortName>
        <ecNumber evidence="9">1.1.1.267</ecNumber>
    </recommendedName>
    <alternativeName>
        <fullName evidence="9">1-deoxyxylulose-5-phosphate reductoisomerase</fullName>
    </alternativeName>
    <alternativeName>
        <fullName evidence="9">2-C-methyl-D-erythritol 4-phosphate synthase</fullName>
    </alternativeName>
</protein>
<feature type="binding site" evidence="9">
    <location>
        <position position="42"/>
    </location>
    <ligand>
        <name>NADPH</name>
        <dbReference type="ChEBI" id="CHEBI:57783"/>
    </ligand>
</feature>
<feature type="binding site" evidence="9">
    <location>
        <position position="131"/>
    </location>
    <ligand>
        <name>NADPH</name>
        <dbReference type="ChEBI" id="CHEBI:57783"/>
    </ligand>
</feature>
<dbReference type="InterPro" id="IPR013512">
    <property type="entry name" value="DXP_reductoisomerase_N"/>
</dbReference>
<feature type="domain" description="DXP reductoisomerase C-terminal" evidence="12">
    <location>
        <begin position="270"/>
        <end position="386"/>
    </location>
</feature>
<keyword evidence="3 9" id="KW-0479">Metal-binding</keyword>
<evidence type="ECO:0000256" key="9">
    <source>
        <dbReference type="HAMAP-Rule" id="MF_00183"/>
    </source>
</evidence>
<feature type="binding site" evidence="9">
    <location>
        <position position="15"/>
    </location>
    <ligand>
        <name>NADPH</name>
        <dbReference type="ChEBI" id="CHEBI:57783"/>
    </ligand>
</feature>
<dbReference type="Gene3D" id="1.10.1740.10">
    <property type="match status" value="1"/>
</dbReference>
<evidence type="ECO:0000256" key="6">
    <source>
        <dbReference type="ARBA" id="ARBA00023211"/>
    </source>
</evidence>
<dbReference type="Gene3D" id="3.40.50.720">
    <property type="entry name" value="NAD(P)-binding Rossmann-like Domain"/>
    <property type="match status" value="1"/>
</dbReference>
<feature type="binding site" evidence="9">
    <location>
        <position position="208"/>
    </location>
    <ligand>
        <name>1-deoxy-D-xylulose 5-phosphate</name>
        <dbReference type="ChEBI" id="CHEBI:57792"/>
    </ligand>
</feature>
<feature type="binding site" evidence="9">
    <location>
        <position position="155"/>
    </location>
    <ligand>
        <name>Mn(2+)</name>
        <dbReference type="ChEBI" id="CHEBI:29035"/>
    </ligand>
</feature>
<keyword evidence="6 9" id="KW-0464">Manganese</keyword>
<comment type="cofactor">
    <cofactor evidence="9">
        <name>Mg(2+)</name>
        <dbReference type="ChEBI" id="CHEBI:18420"/>
    </cofactor>
    <cofactor evidence="9">
        <name>Mn(2+)</name>
        <dbReference type="ChEBI" id="CHEBI:29035"/>
    </cofactor>
</comment>
<feature type="binding site" evidence="9">
    <location>
        <position position="230"/>
    </location>
    <ligand>
        <name>1-deoxy-D-xylulose 5-phosphate</name>
        <dbReference type="ChEBI" id="CHEBI:57792"/>
    </ligand>
</feature>
<feature type="binding site" evidence="9">
    <location>
        <position position="157"/>
    </location>
    <ligand>
        <name>Mn(2+)</name>
        <dbReference type="ChEBI" id="CHEBI:29035"/>
    </ligand>
</feature>
<feature type="binding site" evidence="9">
    <location>
        <position position="156"/>
    </location>
    <ligand>
        <name>1-deoxy-D-xylulose 5-phosphate</name>
        <dbReference type="ChEBI" id="CHEBI:57792"/>
    </ligand>
</feature>
<dbReference type="SUPFAM" id="SSF51735">
    <property type="entry name" value="NAD(P)-binding Rossmann-fold domains"/>
    <property type="match status" value="1"/>
</dbReference>
<dbReference type="Proteomes" id="UP001501727">
    <property type="component" value="Unassembled WGS sequence"/>
</dbReference>
<dbReference type="InterPro" id="IPR026877">
    <property type="entry name" value="DXPR_C"/>
</dbReference>
<evidence type="ECO:0000256" key="4">
    <source>
        <dbReference type="ARBA" id="ARBA00022857"/>
    </source>
</evidence>
<dbReference type="EC" id="1.1.1.267" evidence="9"/>
<evidence type="ECO:0000256" key="2">
    <source>
        <dbReference type="ARBA" id="ARBA00006825"/>
    </source>
</evidence>
<feature type="binding site" evidence="9">
    <location>
        <position position="41"/>
    </location>
    <ligand>
        <name>NADPH</name>
        <dbReference type="ChEBI" id="CHEBI:57783"/>
    </ligand>
</feature>
<evidence type="ECO:0000256" key="3">
    <source>
        <dbReference type="ARBA" id="ARBA00022723"/>
    </source>
</evidence>
<comment type="function">
    <text evidence="9">Catalyzes the NADPH-dependent rearrangement and reduction of 1-deoxy-D-xylulose-5-phosphate (DXP) to 2-C-methyl-D-erythritol 4-phosphate (MEP).</text>
</comment>
<feature type="binding site" evidence="9">
    <location>
        <position position="227"/>
    </location>
    <ligand>
        <name>1-deoxy-D-xylulose 5-phosphate</name>
        <dbReference type="ChEBI" id="CHEBI:57792"/>
    </ligand>
</feature>
<feature type="binding site" evidence="9">
    <location>
        <position position="226"/>
    </location>
    <ligand>
        <name>1-deoxy-D-xylulose 5-phosphate</name>
        <dbReference type="ChEBI" id="CHEBI:57792"/>
    </ligand>
</feature>
<feature type="binding site" evidence="9">
    <location>
        <position position="17"/>
    </location>
    <ligand>
        <name>NADPH</name>
        <dbReference type="ChEBI" id="CHEBI:57783"/>
    </ligand>
</feature>
<dbReference type="InterPro" id="IPR036169">
    <property type="entry name" value="DXPR_C_sf"/>
</dbReference>
<feature type="binding site" evidence="9">
    <location>
        <position position="129"/>
    </location>
    <ligand>
        <name>NADPH</name>
        <dbReference type="ChEBI" id="CHEBI:57783"/>
    </ligand>
</feature>
<dbReference type="InterPro" id="IPR003821">
    <property type="entry name" value="DXP_reductoisomerase"/>
</dbReference>
<reference evidence="14" key="1">
    <citation type="journal article" date="2019" name="Int. J. Syst. Evol. Microbiol.">
        <title>The Global Catalogue of Microorganisms (GCM) 10K type strain sequencing project: providing services to taxonomists for standard genome sequencing and annotation.</title>
        <authorList>
            <consortium name="The Broad Institute Genomics Platform"/>
            <consortium name="The Broad Institute Genome Sequencing Center for Infectious Disease"/>
            <person name="Wu L."/>
            <person name="Ma J."/>
        </authorList>
    </citation>
    <scope>NUCLEOTIDE SEQUENCE [LARGE SCALE GENOMIC DNA]</scope>
    <source>
        <strain evidence="14">JCM 16916</strain>
    </source>
</reference>
<feature type="binding site" evidence="9">
    <location>
        <position position="130"/>
    </location>
    <ligand>
        <name>1-deoxy-D-xylulose 5-phosphate</name>
        <dbReference type="ChEBI" id="CHEBI:57792"/>
    </ligand>
</feature>
<keyword evidence="5 9" id="KW-0560">Oxidoreductase</keyword>
<evidence type="ECO:0000259" key="10">
    <source>
        <dbReference type="Pfam" id="PF02670"/>
    </source>
</evidence>
<feature type="binding site" evidence="9">
    <location>
        <position position="18"/>
    </location>
    <ligand>
        <name>NADPH</name>
        <dbReference type="ChEBI" id="CHEBI:57783"/>
    </ligand>
</feature>
<name>A0ABP7MV79_9GAMM</name>
<feature type="binding site" evidence="9">
    <location>
        <position position="16"/>
    </location>
    <ligand>
        <name>NADPH</name>
        <dbReference type="ChEBI" id="CHEBI:57783"/>
    </ligand>
</feature>